<sequence length="153" mass="17051">MSKLNLLCALCAAFLLTACSTFFDKHIEYGYVEPDNYPVLKGIGYAPLSTQPGDSETEKMLMAIKASKLEAFRELAEQVYGHKVASNLTVQGAVAQNDQLQGQVQGIIRGAKVVKAYAVGDVYTTEVELDMKRVFDLYITEIKPRKVKRVTYY</sequence>
<keyword evidence="1" id="KW-0732">Signal</keyword>
<accession>A0A975DFY9</accession>
<dbReference type="Proteomes" id="UP000664904">
    <property type="component" value="Chromosome"/>
</dbReference>
<keyword evidence="3" id="KW-1185">Reference proteome</keyword>
<evidence type="ECO:0000313" key="3">
    <source>
        <dbReference type="Proteomes" id="UP000664904"/>
    </source>
</evidence>
<gene>
    <name evidence="2" type="ORF">J5O05_14245</name>
</gene>
<protein>
    <submittedName>
        <fullName evidence="2">LPP20 family lipoprotein</fullName>
    </submittedName>
</protein>
<evidence type="ECO:0000313" key="2">
    <source>
        <dbReference type="EMBL" id="QTH71012.1"/>
    </source>
</evidence>
<dbReference type="InterPro" id="IPR007293">
    <property type="entry name" value="FlgP"/>
</dbReference>
<evidence type="ECO:0000256" key="1">
    <source>
        <dbReference type="SAM" id="SignalP"/>
    </source>
</evidence>
<dbReference type="AlphaFoldDB" id="A0A975DFY9"/>
<proteinExistence type="predicted"/>
<name>A0A975DFY9_9GAMM</name>
<dbReference type="RefSeq" id="WP_208842654.1">
    <property type="nucleotide sequence ID" value="NZ_CP072133.1"/>
</dbReference>
<dbReference type="EMBL" id="CP072133">
    <property type="protein sequence ID" value="QTH71012.1"/>
    <property type="molecule type" value="Genomic_DNA"/>
</dbReference>
<organism evidence="2 3">
    <name type="scientific">Pseudoalteromonas xiamenensis</name>
    <dbReference type="NCBI Taxonomy" id="882626"/>
    <lineage>
        <taxon>Bacteria</taxon>
        <taxon>Pseudomonadati</taxon>
        <taxon>Pseudomonadota</taxon>
        <taxon>Gammaproteobacteria</taxon>
        <taxon>Alteromonadales</taxon>
        <taxon>Pseudoalteromonadaceae</taxon>
        <taxon>Pseudoalteromonas</taxon>
    </lineage>
</organism>
<feature type="signal peptide" evidence="1">
    <location>
        <begin position="1"/>
        <end position="23"/>
    </location>
</feature>
<dbReference type="KEGG" id="pxi:J5O05_14245"/>
<reference evidence="2" key="1">
    <citation type="submission" date="2021-03" db="EMBL/GenBank/DDBJ databases">
        <title>Complete Genome of Pseudoalteromonas xiamenensis STKMTI.2, a new potential marine bacterium producing anti-Vibrio compounds.</title>
        <authorList>
            <person name="Handayani D.P."/>
            <person name="Isnansetyo A."/>
            <person name="Istiqomah I."/>
            <person name="Jumina J."/>
        </authorList>
    </citation>
    <scope>NUCLEOTIDE SEQUENCE</scope>
    <source>
        <strain evidence="2">STKMTI.2</strain>
    </source>
</reference>
<keyword evidence="2" id="KW-0449">Lipoprotein</keyword>
<dbReference type="PROSITE" id="PS51257">
    <property type="entry name" value="PROKAR_LIPOPROTEIN"/>
    <property type="match status" value="1"/>
</dbReference>
<feature type="chain" id="PRO_5037655157" evidence="1">
    <location>
        <begin position="24"/>
        <end position="153"/>
    </location>
</feature>
<dbReference type="PIRSF" id="PIRSF028687">
    <property type="entry name" value="UCP028687"/>
    <property type="match status" value="1"/>
</dbReference>